<dbReference type="Pfam" id="PF14244">
    <property type="entry name" value="Retrotran_gag_3"/>
    <property type="match status" value="1"/>
</dbReference>
<dbReference type="Pfam" id="PF22936">
    <property type="entry name" value="Pol_BBD"/>
    <property type="match status" value="1"/>
</dbReference>
<proteinExistence type="predicted"/>
<evidence type="ECO:0000259" key="2">
    <source>
        <dbReference type="Pfam" id="PF14244"/>
    </source>
</evidence>
<evidence type="ECO:0000256" key="1">
    <source>
        <dbReference type="SAM" id="MobiDB-lite"/>
    </source>
</evidence>
<dbReference type="Proteomes" id="UP000813463">
    <property type="component" value="Chromosome 1"/>
</dbReference>
<accession>A0ABM3R0J7</accession>
<dbReference type="PANTHER" id="PTHR34222:SF97">
    <property type="entry name" value="CATALYTIC REGION, PUTATIVE-RELATED"/>
    <property type="match status" value="1"/>
</dbReference>
<feature type="region of interest" description="Disordered" evidence="1">
    <location>
        <begin position="273"/>
        <end position="327"/>
    </location>
</feature>
<evidence type="ECO:0000313" key="4">
    <source>
        <dbReference type="Proteomes" id="UP000813463"/>
    </source>
</evidence>
<sequence>MNENWIGALFLSSFLRMKLQCFHGIRAPVLRLFMNKNMTTIETTSSLYLHPSNGSTSVVVEKLQGASNYRSWKRSFEITLAAKRKLGFLTGIVKREPSNAVKQEHWDTCNSMIWSQLDQRYSVTNGSRKYKLNKQVYEMKQQGKLITDYYTDLRGLWEELESLNSYPPITTITPEINAFVGALHQQQEEQRLFQFLNGVDEIYGGLRSNLLMMSPLPPVDFACSALQQEESQREILKPEPLAMYRKGNDENFLACGRTGHTKDKCWTVVGFPSWHPRGQKDKDQRGKGREHGNNARGGRWNRGRNGRGGGRTTANAQGSASSSSSNNQPAMFIAQQHEQLIKLLPTPSKASHSDTEDDFDMSYAGALDHMTGFAMILQLERSRNEPKINLPTGHTSSISHCGKVKLENGLNLDNVLYVPEFKHNLLSVQKLATNAQYKVHFHSNFCVIQDINLDRIRRVGKAENGLYYLINKPSRF</sequence>
<evidence type="ECO:0008006" key="6">
    <source>
        <dbReference type="Google" id="ProtNLM"/>
    </source>
</evidence>
<evidence type="ECO:0000313" key="5">
    <source>
        <dbReference type="RefSeq" id="XP_056689150.1"/>
    </source>
</evidence>
<feature type="compositionally biased region" description="Basic and acidic residues" evidence="1">
    <location>
        <begin position="278"/>
        <end position="293"/>
    </location>
</feature>
<evidence type="ECO:0000259" key="3">
    <source>
        <dbReference type="Pfam" id="PF22936"/>
    </source>
</evidence>
<feature type="domain" description="Retrotransposon Copia-like N-terminal" evidence="2">
    <location>
        <begin position="54"/>
        <end position="93"/>
    </location>
</feature>
<dbReference type="GeneID" id="110775055"/>
<gene>
    <name evidence="5" type="primary">LOC110775055</name>
</gene>
<dbReference type="InterPro" id="IPR054722">
    <property type="entry name" value="PolX-like_BBD"/>
</dbReference>
<name>A0ABM3R0J7_SPIOL</name>
<reference evidence="5" key="2">
    <citation type="submission" date="2025-08" db="UniProtKB">
        <authorList>
            <consortium name="RefSeq"/>
        </authorList>
    </citation>
    <scope>IDENTIFICATION</scope>
    <source>
        <tissue evidence="5">Leaf</tissue>
    </source>
</reference>
<feature type="domain" description="Retrovirus-related Pol polyprotein from transposon TNT 1-94-like beta-barrel" evidence="3">
    <location>
        <begin position="365"/>
        <end position="433"/>
    </location>
</feature>
<dbReference type="InterPro" id="IPR029472">
    <property type="entry name" value="Copia-like_N"/>
</dbReference>
<feature type="compositionally biased region" description="Low complexity" evidence="1">
    <location>
        <begin position="312"/>
        <end position="327"/>
    </location>
</feature>
<protein>
    <recommendedName>
        <fullName evidence="6">Retrotransposon Copia-like N-terminal domain-containing protein</fullName>
    </recommendedName>
</protein>
<dbReference type="PANTHER" id="PTHR34222">
    <property type="entry name" value="GAG_PRE-INTEGRS DOMAIN-CONTAINING PROTEIN"/>
    <property type="match status" value="1"/>
</dbReference>
<keyword evidence="4" id="KW-1185">Reference proteome</keyword>
<dbReference type="RefSeq" id="XP_056689150.1">
    <property type="nucleotide sequence ID" value="XM_056833172.1"/>
</dbReference>
<organism evidence="4 5">
    <name type="scientific">Spinacia oleracea</name>
    <name type="common">Spinach</name>
    <dbReference type="NCBI Taxonomy" id="3562"/>
    <lineage>
        <taxon>Eukaryota</taxon>
        <taxon>Viridiplantae</taxon>
        <taxon>Streptophyta</taxon>
        <taxon>Embryophyta</taxon>
        <taxon>Tracheophyta</taxon>
        <taxon>Spermatophyta</taxon>
        <taxon>Magnoliopsida</taxon>
        <taxon>eudicotyledons</taxon>
        <taxon>Gunneridae</taxon>
        <taxon>Pentapetalae</taxon>
        <taxon>Caryophyllales</taxon>
        <taxon>Chenopodiaceae</taxon>
        <taxon>Chenopodioideae</taxon>
        <taxon>Anserineae</taxon>
        <taxon>Spinacia</taxon>
    </lineage>
</organism>
<reference evidence="4" key="1">
    <citation type="journal article" date="2021" name="Nat. Commun.">
        <title>Genomic analyses provide insights into spinach domestication and the genetic basis of agronomic traits.</title>
        <authorList>
            <person name="Cai X."/>
            <person name="Sun X."/>
            <person name="Xu C."/>
            <person name="Sun H."/>
            <person name="Wang X."/>
            <person name="Ge C."/>
            <person name="Zhang Z."/>
            <person name="Wang Q."/>
            <person name="Fei Z."/>
            <person name="Jiao C."/>
            <person name="Wang Q."/>
        </authorList>
    </citation>
    <scope>NUCLEOTIDE SEQUENCE [LARGE SCALE GENOMIC DNA]</scope>
    <source>
        <strain evidence="4">cv. Varoflay</strain>
    </source>
</reference>